<dbReference type="Pfam" id="PF11779">
    <property type="entry name" value="SPT_ssu-like"/>
    <property type="match status" value="1"/>
</dbReference>
<organism evidence="7 8">
    <name type="scientific">Hyaloscypha variabilis (strain UAMH 11265 / GT02V1 / F)</name>
    <name type="common">Meliniomyces variabilis</name>
    <dbReference type="NCBI Taxonomy" id="1149755"/>
    <lineage>
        <taxon>Eukaryota</taxon>
        <taxon>Fungi</taxon>
        <taxon>Dikarya</taxon>
        <taxon>Ascomycota</taxon>
        <taxon>Pezizomycotina</taxon>
        <taxon>Leotiomycetes</taxon>
        <taxon>Helotiales</taxon>
        <taxon>Hyaloscyphaceae</taxon>
        <taxon>Hyaloscypha</taxon>
        <taxon>Hyaloscypha variabilis</taxon>
    </lineage>
</organism>
<evidence type="ECO:0000256" key="2">
    <source>
        <dbReference type="ARBA" id="ARBA00022692"/>
    </source>
</evidence>
<feature type="non-terminal residue" evidence="7">
    <location>
        <position position="59"/>
    </location>
</feature>
<dbReference type="InterPro" id="IPR024512">
    <property type="entry name" value="Ser_palmitoyltrfase_ssu-like"/>
</dbReference>
<keyword evidence="4 6" id="KW-1133">Transmembrane helix</keyword>
<dbReference type="OrthoDB" id="202672at2759"/>
<evidence type="ECO:0000256" key="4">
    <source>
        <dbReference type="ARBA" id="ARBA00022989"/>
    </source>
</evidence>
<evidence type="ECO:0000313" key="7">
    <source>
        <dbReference type="EMBL" id="PMD41144.1"/>
    </source>
</evidence>
<evidence type="ECO:0000256" key="1">
    <source>
        <dbReference type="ARBA" id="ARBA00004477"/>
    </source>
</evidence>
<dbReference type="EMBL" id="KZ613944">
    <property type="protein sequence ID" value="PMD41144.1"/>
    <property type="molecule type" value="Genomic_DNA"/>
</dbReference>
<gene>
    <name evidence="7" type="ORF">L207DRAFT_378992</name>
</gene>
<sequence>IQLMYYQYEVNFSPYVMIPGEKLVLNTIVVVIFTLLFLGLATYLPKLVVGVAARLFRFY</sequence>
<reference evidence="7 8" key="1">
    <citation type="submission" date="2016-04" db="EMBL/GenBank/DDBJ databases">
        <title>A degradative enzymes factory behind the ericoid mycorrhizal symbiosis.</title>
        <authorList>
            <consortium name="DOE Joint Genome Institute"/>
            <person name="Martino E."/>
            <person name="Morin E."/>
            <person name="Grelet G."/>
            <person name="Kuo A."/>
            <person name="Kohler A."/>
            <person name="Daghino S."/>
            <person name="Barry K."/>
            <person name="Choi C."/>
            <person name="Cichocki N."/>
            <person name="Clum A."/>
            <person name="Copeland A."/>
            <person name="Hainaut M."/>
            <person name="Haridas S."/>
            <person name="Labutti K."/>
            <person name="Lindquist E."/>
            <person name="Lipzen A."/>
            <person name="Khouja H.-R."/>
            <person name="Murat C."/>
            <person name="Ohm R."/>
            <person name="Olson A."/>
            <person name="Spatafora J."/>
            <person name="Veneault-Fourrey C."/>
            <person name="Henrissat B."/>
            <person name="Grigoriev I."/>
            <person name="Martin F."/>
            <person name="Perotto S."/>
        </authorList>
    </citation>
    <scope>NUCLEOTIDE SEQUENCE [LARGE SCALE GENOMIC DNA]</scope>
    <source>
        <strain evidence="7 8">F</strain>
    </source>
</reference>
<dbReference type="Proteomes" id="UP000235786">
    <property type="component" value="Unassembled WGS sequence"/>
</dbReference>
<evidence type="ECO:0000256" key="6">
    <source>
        <dbReference type="SAM" id="Phobius"/>
    </source>
</evidence>
<comment type="subcellular location">
    <subcellularLocation>
        <location evidence="1">Endoplasmic reticulum membrane</location>
        <topology evidence="1">Multi-pass membrane protein</topology>
    </subcellularLocation>
</comment>
<evidence type="ECO:0000256" key="3">
    <source>
        <dbReference type="ARBA" id="ARBA00022824"/>
    </source>
</evidence>
<keyword evidence="2 6" id="KW-0812">Transmembrane</keyword>
<keyword evidence="3" id="KW-0256">Endoplasmic reticulum</keyword>
<feature type="transmembrane region" description="Helical" evidence="6">
    <location>
        <begin position="23"/>
        <end position="44"/>
    </location>
</feature>
<proteinExistence type="predicted"/>
<name>A0A2J6RRK0_HYAVF</name>
<accession>A0A2J6RRK0</accession>
<dbReference type="AlphaFoldDB" id="A0A2J6RRK0"/>
<feature type="non-terminal residue" evidence="7">
    <location>
        <position position="1"/>
    </location>
</feature>
<evidence type="ECO:0000313" key="8">
    <source>
        <dbReference type="Proteomes" id="UP000235786"/>
    </source>
</evidence>
<protein>
    <submittedName>
        <fullName evidence="7">Uncharacterized protein</fullName>
    </submittedName>
</protein>
<keyword evidence="5 6" id="KW-0472">Membrane</keyword>
<evidence type="ECO:0000256" key="5">
    <source>
        <dbReference type="ARBA" id="ARBA00023136"/>
    </source>
</evidence>
<dbReference type="GO" id="GO:0005789">
    <property type="term" value="C:endoplasmic reticulum membrane"/>
    <property type="evidence" value="ECO:0007669"/>
    <property type="project" value="UniProtKB-SubCell"/>
</dbReference>
<keyword evidence="8" id="KW-1185">Reference proteome</keyword>